<dbReference type="RefSeq" id="WP_354643706.1">
    <property type="nucleotide sequence ID" value="NZ_CP159872.1"/>
</dbReference>
<accession>A0AAU8K3M2</accession>
<organism evidence="2">
    <name type="scientific">Kitasatospora camelliae</name>
    <dbReference type="NCBI Taxonomy" id="3156397"/>
    <lineage>
        <taxon>Bacteria</taxon>
        <taxon>Bacillati</taxon>
        <taxon>Actinomycetota</taxon>
        <taxon>Actinomycetes</taxon>
        <taxon>Kitasatosporales</taxon>
        <taxon>Streptomycetaceae</taxon>
        <taxon>Kitasatospora</taxon>
    </lineage>
</organism>
<proteinExistence type="predicted"/>
<protein>
    <submittedName>
        <fullName evidence="2">Tetratricopeptide repeat protein</fullName>
    </submittedName>
</protein>
<name>A0AAU8K3M2_9ACTN</name>
<dbReference type="Gene3D" id="1.25.40.10">
    <property type="entry name" value="Tetratricopeptide repeat domain"/>
    <property type="match status" value="1"/>
</dbReference>
<dbReference type="InterPro" id="IPR011990">
    <property type="entry name" value="TPR-like_helical_dom_sf"/>
</dbReference>
<reference evidence="2" key="1">
    <citation type="submission" date="2024-06" db="EMBL/GenBank/DDBJ databases">
        <title>The genome sequences of Kitasatospora sp. strain HUAS MG31.</title>
        <authorList>
            <person name="Mo P."/>
        </authorList>
    </citation>
    <scope>NUCLEOTIDE SEQUENCE</scope>
    <source>
        <strain evidence="2">HUAS MG31</strain>
    </source>
</reference>
<feature type="region of interest" description="Disordered" evidence="1">
    <location>
        <begin position="1"/>
        <end position="34"/>
    </location>
</feature>
<dbReference type="Pfam" id="PF13424">
    <property type="entry name" value="TPR_12"/>
    <property type="match status" value="1"/>
</dbReference>
<gene>
    <name evidence="2" type="ORF">ABWK59_29615</name>
</gene>
<dbReference type="KEGG" id="kcm:ABWK59_29615"/>
<feature type="compositionally biased region" description="Gly residues" evidence="1">
    <location>
        <begin position="12"/>
        <end position="33"/>
    </location>
</feature>
<sequence length="118" mass="11762">MTEHTGPATGSGTAGGPATGSGTAGGPATGSGAVGSADAAVALGTRLEAVGEHARAEEALRHAVRIYEAAYGPDDRRLALPLNALGTACAARGRLAEAERLLTRSLALLARDRAEEET</sequence>
<dbReference type="SUPFAM" id="SSF48452">
    <property type="entry name" value="TPR-like"/>
    <property type="match status" value="1"/>
</dbReference>
<feature type="compositionally biased region" description="Low complexity" evidence="1">
    <location>
        <begin position="1"/>
        <end position="11"/>
    </location>
</feature>
<dbReference type="AlphaFoldDB" id="A0AAU8K3M2"/>
<evidence type="ECO:0000256" key="1">
    <source>
        <dbReference type="SAM" id="MobiDB-lite"/>
    </source>
</evidence>
<evidence type="ECO:0000313" key="2">
    <source>
        <dbReference type="EMBL" id="XCM82773.1"/>
    </source>
</evidence>
<dbReference type="EMBL" id="CP159872">
    <property type="protein sequence ID" value="XCM82773.1"/>
    <property type="molecule type" value="Genomic_DNA"/>
</dbReference>